<sequence>MTSRISTGQMFTQSLSTMLTRQKDLQHLQQQLATGKKIVTAADNPVSAGNAVTLDRAVAKLEQFDLNGNTVQNRLNLQESVLTQVGDQLARVKELTLQANTDTLSDTDRNAIALELKTIQESLLGLANAQDGAGRYLFGGASDANAPFSRSSGTTIYNGDQTQKQVEIAPDMFVTDSKPGSEVFIRIRTGTSGVDAGAAAGNAGTGVIADYNRSNAGGWNGGSYSVVFTSANTYEVRDASNAAVSTGSYADGETIAVQGLEMKIIGAPATGDSFSIGPAGTRDIFSTISNLVSTLQTPTVTATDKAERHNALQSALRDVSTASDHLIDARAEGGAQLANLDKAASMREANTVTLKTTLSSLRDLDYAEAITEYQLQSTALQAAQSVFSKMQSMSLFSKI</sequence>
<comment type="similarity">
    <text evidence="3">Belongs to the bacterial flagellin family.</text>
</comment>
<dbReference type="GO" id="GO:0005576">
    <property type="term" value="C:extracellular region"/>
    <property type="evidence" value="ECO:0007669"/>
    <property type="project" value="UniProtKB-SubCell"/>
</dbReference>
<comment type="caution">
    <text evidence="8">The sequence shown here is derived from an EMBL/GenBank/DDBJ whole genome shotgun (WGS) entry which is preliminary data.</text>
</comment>
<dbReference type="GO" id="GO:0009424">
    <property type="term" value="C:bacterial-type flagellum hook"/>
    <property type="evidence" value="ECO:0007669"/>
    <property type="project" value="InterPro"/>
</dbReference>
<evidence type="ECO:0000313" key="9">
    <source>
        <dbReference type="Proteomes" id="UP000289784"/>
    </source>
</evidence>
<dbReference type="RefSeq" id="WP_129471940.1">
    <property type="nucleotide sequence ID" value="NZ_SAWZ01000008.1"/>
</dbReference>
<keyword evidence="8" id="KW-0282">Flagellum</keyword>
<evidence type="ECO:0000256" key="2">
    <source>
        <dbReference type="ARBA" id="ARBA00004613"/>
    </source>
</evidence>
<evidence type="ECO:0000256" key="4">
    <source>
        <dbReference type="ARBA" id="ARBA00022525"/>
    </source>
</evidence>
<keyword evidence="8" id="KW-0969">Cilium</keyword>
<dbReference type="OrthoDB" id="9768249at2"/>
<reference evidence="8 9" key="1">
    <citation type="submission" date="2019-01" db="EMBL/GenBank/DDBJ databases">
        <title>Pseudoxanthomonas composti sp. nov., isolated from compost.</title>
        <authorList>
            <person name="Yang G."/>
        </authorList>
    </citation>
    <scope>NUCLEOTIDE SEQUENCE [LARGE SCALE GENOMIC DNA]</scope>
    <source>
        <strain evidence="8 9">GSS15</strain>
    </source>
</reference>
<keyword evidence="8" id="KW-0966">Cell projection</keyword>
<comment type="subcellular location">
    <subcellularLocation>
        <location evidence="1">Bacterial flagellum</location>
    </subcellularLocation>
    <subcellularLocation>
        <location evidence="2">Secreted</location>
    </subcellularLocation>
</comment>
<dbReference type="InterPro" id="IPR001029">
    <property type="entry name" value="Flagellin_N"/>
</dbReference>
<keyword evidence="5" id="KW-0975">Bacterial flagellum</keyword>
<dbReference type="Proteomes" id="UP000289784">
    <property type="component" value="Unassembled WGS sequence"/>
</dbReference>
<evidence type="ECO:0000313" key="8">
    <source>
        <dbReference type="EMBL" id="RXR02673.1"/>
    </source>
</evidence>
<dbReference type="Gene3D" id="1.20.1330.10">
    <property type="entry name" value="f41 fragment of flagellin, N-terminal domain"/>
    <property type="match status" value="2"/>
</dbReference>
<dbReference type="InterPro" id="IPR001492">
    <property type="entry name" value="Flagellin"/>
</dbReference>
<protein>
    <submittedName>
        <fullName evidence="8">Flagellar hook-associated protein FlgL</fullName>
    </submittedName>
</protein>
<accession>A0A4Q1JU04</accession>
<dbReference type="PANTHER" id="PTHR42792">
    <property type="entry name" value="FLAGELLIN"/>
    <property type="match status" value="1"/>
</dbReference>
<evidence type="ECO:0000259" key="6">
    <source>
        <dbReference type="Pfam" id="PF00669"/>
    </source>
</evidence>
<dbReference type="SUPFAM" id="SSF64518">
    <property type="entry name" value="Phase 1 flagellin"/>
    <property type="match status" value="1"/>
</dbReference>
<dbReference type="PANTHER" id="PTHR42792:SF1">
    <property type="entry name" value="FLAGELLAR HOOK-ASSOCIATED PROTEIN 3"/>
    <property type="match status" value="1"/>
</dbReference>
<dbReference type="GO" id="GO:0071973">
    <property type="term" value="P:bacterial-type flagellum-dependent cell motility"/>
    <property type="evidence" value="ECO:0007669"/>
    <property type="project" value="InterPro"/>
</dbReference>
<evidence type="ECO:0000256" key="1">
    <source>
        <dbReference type="ARBA" id="ARBA00004365"/>
    </source>
</evidence>
<dbReference type="AlphaFoldDB" id="A0A4Q1JU04"/>
<dbReference type="NCBIfam" id="TIGR02550">
    <property type="entry name" value="flagell_flgL"/>
    <property type="match status" value="1"/>
</dbReference>
<feature type="domain" description="Flagellin N-terminal" evidence="6">
    <location>
        <begin position="5"/>
        <end position="141"/>
    </location>
</feature>
<keyword evidence="9" id="KW-1185">Reference proteome</keyword>
<dbReference type="InterPro" id="IPR013384">
    <property type="entry name" value="Flagell_FlgL"/>
</dbReference>
<organism evidence="8 9">
    <name type="scientific">Pseudoxanthomonas composti</name>
    <dbReference type="NCBI Taxonomy" id="2137479"/>
    <lineage>
        <taxon>Bacteria</taxon>
        <taxon>Pseudomonadati</taxon>
        <taxon>Pseudomonadota</taxon>
        <taxon>Gammaproteobacteria</taxon>
        <taxon>Lysobacterales</taxon>
        <taxon>Lysobacteraceae</taxon>
        <taxon>Pseudoxanthomonas</taxon>
    </lineage>
</organism>
<name>A0A4Q1JU04_9GAMM</name>
<dbReference type="Pfam" id="PF00700">
    <property type="entry name" value="Flagellin_C"/>
    <property type="match status" value="1"/>
</dbReference>
<evidence type="ECO:0000256" key="3">
    <source>
        <dbReference type="ARBA" id="ARBA00005709"/>
    </source>
</evidence>
<dbReference type="InterPro" id="IPR046358">
    <property type="entry name" value="Flagellin_C"/>
</dbReference>
<dbReference type="EMBL" id="SAWZ01000008">
    <property type="protein sequence ID" value="RXR02673.1"/>
    <property type="molecule type" value="Genomic_DNA"/>
</dbReference>
<evidence type="ECO:0000256" key="5">
    <source>
        <dbReference type="ARBA" id="ARBA00023143"/>
    </source>
</evidence>
<gene>
    <name evidence="8" type="primary">flgL</name>
    <name evidence="8" type="ORF">EPA99_14410</name>
</gene>
<dbReference type="GO" id="GO:0005198">
    <property type="term" value="F:structural molecule activity"/>
    <property type="evidence" value="ECO:0007669"/>
    <property type="project" value="InterPro"/>
</dbReference>
<keyword evidence="4" id="KW-0964">Secreted</keyword>
<evidence type="ECO:0000259" key="7">
    <source>
        <dbReference type="Pfam" id="PF00700"/>
    </source>
</evidence>
<dbReference type="Pfam" id="PF00669">
    <property type="entry name" value="Flagellin_N"/>
    <property type="match status" value="1"/>
</dbReference>
<proteinExistence type="inferred from homology"/>
<feature type="domain" description="Flagellin C-terminal" evidence="7">
    <location>
        <begin position="319"/>
        <end position="394"/>
    </location>
</feature>